<dbReference type="InterPro" id="IPR050707">
    <property type="entry name" value="HTH_MetabolicPath_Reg"/>
</dbReference>
<name>A0A1W9HY09_9HYPH</name>
<accession>A0A1W9HY09</accession>
<keyword evidence="1" id="KW-0805">Transcription regulation</keyword>
<evidence type="ECO:0000259" key="6">
    <source>
        <dbReference type="PROSITE" id="PS51078"/>
    </source>
</evidence>
<dbReference type="AlphaFoldDB" id="A0A1W9HY09"/>
<feature type="domain" description="HTH iclR-type" evidence="5">
    <location>
        <begin position="25"/>
        <end position="87"/>
    </location>
</feature>
<dbReference type="Pfam" id="PF09339">
    <property type="entry name" value="HTH_IclR"/>
    <property type="match status" value="1"/>
</dbReference>
<dbReference type="EMBL" id="LWDL01000013">
    <property type="protein sequence ID" value="OQW52366.1"/>
    <property type="molecule type" value="Genomic_DNA"/>
</dbReference>
<dbReference type="Gene3D" id="3.30.450.40">
    <property type="match status" value="1"/>
</dbReference>
<dbReference type="PROSITE" id="PS51078">
    <property type="entry name" value="ICLR_ED"/>
    <property type="match status" value="1"/>
</dbReference>
<dbReference type="Pfam" id="PF01614">
    <property type="entry name" value="IclR_C"/>
    <property type="match status" value="1"/>
</dbReference>
<dbReference type="InterPro" id="IPR036388">
    <property type="entry name" value="WH-like_DNA-bd_sf"/>
</dbReference>
<dbReference type="GO" id="GO:0003700">
    <property type="term" value="F:DNA-binding transcription factor activity"/>
    <property type="evidence" value="ECO:0007669"/>
    <property type="project" value="TreeGrafter"/>
</dbReference>
<feature type="domain" description="IclR-ED" evidence="6">
    <location>
        <begin position="88"/>
        <end position="271"/>
    </location>
</feature>
<feature type="compositionally biased region" description="Basic residues" evidence="4">
    <location>
        <begin position="1"/>
        <end position="12"/>
    </location>
</feature>
<gene>
    <name evidence="7" type="ORF">A4S15_08310</name>
</gene>
<keyword evidence="2" id="KW-0238">DNA-binding</keyword>
<evidence type="ECO:0000256" key="2">
    <source>
        <dbReference type="ARBA" id="ARBA00023125"/>
    </source>
</evidence>
<protein>
    <submittedName>
        <fullName evidence="7">Transcriptional regulator</fullName>
    </submittedName>
</protein>
<evidence type="ECO:0000313" key="8">
    <source>
        <dbReference type="Proteomes" id="UP000192872"/>
    </source>
</evidence>
<dbReference type="PANTHER" id="PTHR30136:SF24">
    <property type="entry name" value="HTH-TYPE TRANSCRIPTIONAL REPRESSOR ALLR"/>
    <property type="match status" value="1"/>
</dbReference>
<organism evidence="7 8">
    <name type="scientific">Candidatus Raskinella chloraquaticus</name>
    <dbReference type="NCBI Taxonomy" id="1951219"/>
    <lineage>
        <taxon>Bacteria</taxon>
        <taxon>Pseudomonadati</taxon>
        <taxon>Pseudomonadota</taxon>
        <taxon>Alphaproteobacteria</taxon>
        <taxon>Hyphomicrobiales</taxon>
        <taxon>Phreatobacteraceae</taxon>
        <taxon>Candidatus Raskinella</taxon>
    </lineage>
</organism>
<evidence type="ECO:0000256" key="3">
    <source>
        <dbReference type="ARBA" id="ARBA00023163"/>
    </source>
</evidence>
<evidence type="ECO:0000259" key="5">
    <source>
        <dbReference type="PROSITE" id="PS51077"/>
    </source>
</evidence>
<sequence>MKKASGPLRRKPLREAREPQSKGAVQAVDRALRILEVIAEAEAGMSLSEITERSGLSASTVHRILTTMEERRFVMFDAAESAWRIGRQAHSVGASFARRNNFIGAALPFLRALRDKTRETINLGIAEAGEVVILHQVESREIVRAITRPGGRIPMTSSGLGKAIMAHYATPDIGHIVKTFGLRRLTPKSIVRADDLFAALHRIRQDGYALDDEEANPGLRCVASAVFNSDGEPLCAISLSAPAARISDERFHRLGHIVAQVAVAITQSLGGIVPEHKDRESDAAALSG</sequence>
<dbReference type="PROSITE" id="PS51077">
    <property type="entry name" value="HTH_ICLR"/>
    <property type="match status" value="1"/>
</dbReference>
<dbReference type="GO" id="GO:0045892">
    <property type="term" value="P:negative regulation of DNA-templated transcription"/>
    <property type="evidence" value="ECO:0007669"/>
    <property type="project" value="TreeGrafter"/>
</dbReference>
<dbReference type="SUPFAM" id="SSF55781">
    <property type="entry name" value="GAF domain-like"/>
    <property type="match status" value="1"/>
</dbReference>
<dbReference type="SMART" id="SM00346">
    <property type="entry name" value="HTH_ICLR"/>
    <property type="match status" value="1"/>
</dbReference>
<evidence type="ECO:0000256" key="4">
    <source>
        <dbReference type="SAM" id="MobiDB-lite"/>
    </source>
</evidence>
<dbReference type="InterPro" id="IPR029016">
    <property type="entry name" value="GAF-like_dom_sf"/>
</dbReference>
<dbReference type="InterPro" id="IPR014757">
    <property type="entry name" value="Tscrpt_reg_IclR_C"/>
</dbReference>
<comment type="caution">
    <text evidence="7">The sequence shown here is derived from an EMBL/GenBank/DDBJ whole genome shotgun (WGS) entry which is preliminary data.</text>
</comment>
<dbReference type="InterPro" id="IPR005471">
    <property type="entry name" value="Tscrpt_reg_IclR_N"/>
</dbReference>
<dbReference type="Proteomes" id="UP000192872">
    <property type="component" value="Unassembled WGS sequence"/>
</dbReference>
<dbReference type="STRING" id="1827387.A4S15_08310"/>
<dbReference type="PANTHER" id="PTHR30136">
    <property type="entry name" value="HELIX-TURN-HELIX TRANSCRIPTIONAL REGULATOR, ICLR FAMILY"/>
    <property type="match status" value="1"/>
</dbReference>
<proteinExistence type="predicted"/>
<evidence type="ECO:0000313" key="7">
    <source>
        <dbReference type="EMBL" id="OQW52366.1"/>
    </source>
</evidence>
<dbReference type="GO" id="GO:0003677">
    <property type="term" value="F:DNA binding"/>
    <property type="evidence" value="ECO:0007669"/>
    <property type="project" value="UniProtKB-KW"/>
</dbReference>
<keyword evidence="3" id="KW-0804">Transcription</keyword>
<dbReference type="RefSeq" id="WP_376802257.1">
    <property type="nucleotide sequence ID" value="NZ_DBNB01000034.1"/>
</dbReference>
<dbReference type="Gene3D" id="1.10.10.10">
    <property type="entry name" value="Winged helix-like DNA-binding domain superfamily/Winged helix DNA-binding domain"/>
    <property type="match status" value="1"/>
</dbReference>
<reference evidence="7 8" key="1">
    <citation type="journal article" date="2017" name="Water Res.">
        <title>Comammox in drinking water systems.</title>
        <authorList>
            <person name="Wang Y."/>
            <person name="Ma L."/>
            <person name="Mao Y."/>
            <person name="Jiang X."/>
            <person name="Xia Y."/>
            <person name="Yu K."/>
            <person name="Li B."/>
            <person name="Zhang T."/>
        </authorList>
    </citation>
    <scope>NUCLEOTIDE SEQUENCE [LARGE SCALE GENOMIC DNA]</scope>
    <source>
        <strain evidence="7">SG_bin8</strain>
    </source>
</reference>
<dbReference type="InterPro" id="IPR036390">
    <property type="entry name" value="WH_DNA-bd_sf"/>
</dbReference>
<evidence type="ECO:0000256" key="1">
    <source>
        <dbReference type="ARBA" id="ARBA00023015"/>
    </source>
</evidence>
<feature type="region of interest" description="Disordered" evidence="4">
    <location>
        <begin position="1"/>
        <end position="22"/>
    </location>
</feature>
<dbReference type="SUPFAM" id="SSF46785">
    <property type="entry name" value="Winged helix' DNA-binding domain"/>
    <property type="match status" value="1"/>
</dbReference>